<feature type="region of interest" description="Disordered" evidence="1">
    <location>
        <begin position="274"/>
        <end position="297"/>
    </location>
</feature>
<sequence>MCESMSSPMGKECPKDSGTDAATGAGESPPLLLENNYEIVTDVEQESVYELRPCRCNSWFCDDCAPLRGIELKARLDRCLSQWSSVLMLTLTLDPEIFNNDPVKAWEYVKREKCLSLFHRKLRRAGLVAEDSHWFCVVEFQKSGMPHFHMLVESKFIDQARAAKLWGSFRPKWAGPNKRGDRCALGYVSCNGGGKFKSAKHACNYVTKYITKRPRDGWPEWVRQQESGRQVRRYTASRGFWHQDPQHEEQEPAGEISPCRFDCYCEKCSGAETENSATESEQQPEEEEPSRPQKLRYENIGERVADCGTDAAIVRRDQGIGKGKKPSFKFIAKAGRMDEAIYYLRQLQGETRSLKGFWKIDEHNIKKLARWDHGQQEVTPRAVSYKQPPEPEQGDLFKEKTAEAWIHRAVTLKVNALLE</sequence>
<dbReference type="InterPro" id="IPR056906">
    <property type="entry name" value="ORF2/G2P_dom"/>
</dbReference>
<evidence type="ECO:0000313" key="4">
    <source>
        <dbReference type="Proteomes" id="UP000319976"/>
    </source>
</evidence>
<name>A0A517TBR8_9PLAN</name>
<evidence type="ECO:0000259" key="2">
    <source>
        <dbReference type="Pfam" id="PF23343"/>
    </source>
</evidence>
<dbReference type="AlphaFoldDB" id="A0A517TBR8"/>
<proteinExistence type="predicted"/>
<dbReference type="Pfam" id="PF23343">
    <property type="entry name" value="REP_ORF2-G2P"/>
    <property type="match status" value="1"/>
</dbReference>
<keyword evidence="4" id="KW-1185">Reference proteome</keyword>
<dbReference type="Proteomes" id="UP000319976">
    <property type="component" value="Chromosome"/>
</dbReference>
<dbReference type="EMBL" id="CP036316">
    <property type="protein sequence ID" value="QDT65814.1"/>
    <property type="molecule type" value="Genomic_DNA"/>
</dbReference>
<evidence type="ECO:0000256" key="1">
    <source>
        <dbReference type="SAM" id="MobiDB-lite"/>
    </source>
</evidence>
<organism evidence="3 4">
    <name type="scientific">Calycomorphotria hydatis</name>
    <dbReference type="NCBI Taxonomy" id="2528027"/>
    <lineage>
        <taxon>Bacteria</taxon>
        <taxon>Pseudomonadati</taxon>
        <taxon>Planctomycetota</taxon>
        <taxon>Planctomycetia</taxon>
        <taxon>Planctomycetales</taxon>
        <taxon>Planctomycetaceae</taxon>
        <taxon>Calycomorphotria</taxon>
    </lineage>
</organism>
<gene>
    <name evidence="3" type="ORF">V22_30760</name>
</gene>
<feature type="region of interest" description="Disordered" evidence="1">
    <location>
        <begin position="1"/>
        <end position="30"/>
    </location>
</feature>
<accession>A0A517TBR8</accession>
<dbReference type="OrthoDB" id="285709at2"/>
<evidence type="ECO:0000313" key="3">
    <source>
        <dbReference type="EMBL" id="QDT65814.1"/>
    </source>
</evidence>
<protein>
    <recommendedName>
        <fullName evidence="2">Replication-associated protein ORF2/G2P domain-containing protein</fullName>
    </recommendedName>
</protein>
<reference evidence="3 4" key="1">
    <citation type="submission" date="2019-02" db="EMBL/GenBank/DDBJ databases">
        <title>Deep-cultivation of Planctomycetes and their phenomic and genomic characterization uncovers novel biology.</title>
        <authorList>
            <person name="Wiegand S."/>
            <person name="Jogler M."/>
            <person name="Boedeker C."/>
            <person name="Pinto D."/>
            <person name="Vollmers J."/>
            <person name="Rivas-Marin E."/>
            <person name="Kohn T."/>
            <person name="Peeters S.H."/>
            <person name="Heuer A."/>
            <person name="Rast P."/>
            <person name="Oberbeckmann S."/>
            <person name="Bunk B."/>
            <person name="Jeske O."/>
            <person name="Meyerdierks A."/>
            <person name="Storesund J.E."/>
            <person name="Kallscheuer N."/>
            <person name="Luecker S."/>
            <person name="Lage O.M."/>
            <person name="Pohl T."/>
            <person name="Merkel B.J."/>
            <person name="Hornburger P."/>
            <person name="Mueller R.-W."/>
            <person name="Bruemmer F."/>
            <person name="Labrenz M."/>
            <person name="Spormann A.M."/>
            <person name="Op den Camp H."/>
            <person name="Overmann J."/>
            <person name="Amann R."/>
            <person name="Jetten M.S.M."/>
            <person name="Mascher T."/>
            <person name="Medema M.H."/>
            <person name="Devos D.P."/>
            <person name="Kaster A.-K."/>
            <person name="Ovreas L."/>
            <person name="Rohde M."/>
            <person name="Galperin M.Y."/>
            <person name="Jogler C."/>
        </authorList>
    </citation>
    <scope>NUCLEOTIDE SEQUENCE [LARGE SCALE GENOMIC DNA]</scope>
    <source>
        <strain evidence="3 4">V22</strain>
    </source>
</reference>
<dbReference type="RefSeq" id="WP_145264373.1">
    <property type="nucleotide sequence ID" value="NZ_CP036316.1"/>
</dbReference>
<dbReference type="KEGG" id="chya:V22_30760"/>
<feature type="domain" description="Replication-associated protein ORF2/G2P" evidence="2">
    <location>
        <begin position="87"/>
        <end position="213"/>
    </location>
</feature>